<dbReference type="SUPFAM" id="SSF47413">
    <property type="entry name" value="lambda repressor-like DNA-binding domains"/>
    <property type="match status" value="1"/>
</dbReference>
<feature type="domain" description="HTH cro/C1-type" evidence="2">
    <location>
        <begin position="8"/>
        <end position="62"/>
    </location>
</feature>
<dbReference type="InterPro" id="IPR010982">
    <property type="entry name" value="Lambda_DNA-bd_dom_sf"/>
</dbReference>
<dbReference type="Pfam" id="PF00717">
    <property type="entry name" value="Peptidase_S24"/>
    <property type="match status" value="1"/>
</dbReference>
<dbReference type="InterPro" id="IPR001387">
    <property type="entry name" value="Cro/C1-type_HTH"/>
</dbReference>
<accession>A0A4D7JMM3</accession>
<dbReference type="PANTHER" id="PTHR46558">
    <property type="entry name" value="TRACRIPTIONAL REGULATORY PROTEIN-RELATED-RELATED"/>
    <property type="match status" value="1"/>
</dbReference>
<dbReference type="Proteomes" id="UP000298616">
    <property type="component" value="Chromosome"/>
</dbReference>
<protein>
    <submittedName>
        <fullName evidence="3">Transcriptional regulator</fullName>
    </submittedName>
</protein>
<dbReference type="SUPFAM" id="SSF51306">
    <property type="entry name" value="LexA/Signal peptidase"/>
    <property type="match status" value="1"/>
</dbReference>
<dbReference type="EMBL" id="CP028923">
    <property type="protein sequence ID" value="QCK16851.1"/>
    <property type="molecule type" value="Genomic_DNA"/>
</dbReference>
<keyword evidence="4" id="KW-1185">Reference proteome</keyword>
<dbReference type="GO" id="GO:0003677">
    <property type="term" value="F:DNA binding"/>
    <property type="evidence" value="ECO:0007669"/>
    <property type="project" value="UniProtKB-KW"/>
</dbReference>
<dbReference type="InterPro" id="IPR036286">
    <property type="entry name" value="LexA/Signal_pep-like_sf"/>
</dbReference>
<keyword evidence="1" id="KW-0238">DNA-binding</keyword>
<evidence type="ECO:0000259" key="2">
    <source>
        <dbReference type="PROSITE" id="PS50943"/>
    </source>
</evidence>
<dbReference type="PROSITE" id="PS50943">
    <property type="entry name" value="HTH_CROC1"/>
    <property type="match status" value="1"/>
</dbReference>
<dbReference type="Gene3D" id="2.10.109.10">
    <property type="entry name" value="Umud Fragment, subunit A"/>
    <property type="match status" value="1"/>
</dbReference>
<organism evidence="3 4">
    <name type="scientific">Mangrovivirga cuniculi</name>
    <dbReference type="NCBI Taxonomy" id="2715131"/>
    <lineage>
        <taxon>Bacteria</taxon>
        <taxon>Pseudomonadati</taxon>
        <taxon>Bacteroidota</taxon>
        <taxon>Cytophagia</taxon>
        <taxon>Cytophagales</taxon>
        <taxon>Mangrovivirgaceae</taxon>
        <taxon>Mangrovivirga</taxon>
    </lineage>
</organism>
<dbReference type="KEGG" id="fpf:DCC35_19980"/>
<evidence type="ECO:0000313" key="4">
    <source>
        <dbReference type="Proteomes" id="UP000298616"/>
    </source>
</evidence>
<dbReference type="InterPro" id="IPR015927">
    <property type="entry name" value="Peptidase_S24_S26A/B/C"/>
</dbReference>
<name>A0A4D7JMM3_9BACT</name>
<dbReference type="CDD" id="cd00093">
    <property type="entry name" value="HTH_XRE"/>
    <property type="match status" value="1"/>
</dbReference>
<reference evidence="3 4" key="1">
    <citation type="submission" date="2018-04" db="EMBL/GenBank/DDBJ databases">
        <title>Complete genome uncultured novel isolate.</title>
        <authorList>
            <person name="Merlino G."/>
        </authorList>
    </citation>
    <scope>NUCLEOTIDE SEQUENCE [LARGE SCALE GENOMIC DNA]</scope>
    <source>
        <strain evidence="4">R1DC9</strain>
    </source>
</reference>
<gene>
    <name evidence="3" type="ORF">DCC35_19980</name>
</gene>
<dbReference type="Gene3D" id="1.10.260.40">
    <property type="entry name" value="lambda repressor-like DNA-binding domains"/>
    <property type="match status" value="1"/>
</dbReference>
<evidence type="ECO:0000313" key="3">
    <source>
        <dbReference type="EMBL" id="QCK16851.1"/>
    </source>
</evidence>
<dbReference type="RefSeq" id="WP_137092443.1">
    <property type="nucleotide sequence ID" value="NZ_CP028923.1"/>
</dbReference>
<proteinExistence type="predicted"/>
<dbReference type="PANTHER" id="PTHR46558:SF11">
    <property type="entry name" value="HTH-TYPE TRANSCRIPTIONAL REGULATOR XRE"/>
    <property type="match status" value="1"/>
</dbReference>
<dbReference type="Pfam" id="PF01381">
    <property type="entry name" value="HTH_3"/>
    <property type="match status" value="1"/>
</dbReference>
<dbReference type="AlphaFoldDB" id="A0A4D7JMM3"/>
<dbReference type="SMART" id="SM00530">
    <property type="entry name" value="HTH_XRE"/>
    <property type="match status" value="1"/>
</dbReference>
<evidence type="ECO:0000256" key="1">
    <source>
        <dbReference type="ARBA" id="ARBA00023125"/>
    </source>
</evidence>
<sequence length="258" mass="29746">MSYIGKNIKKIRVVKKMSQADFAQIFDIARPSVGAYEEGRSEPKIETIIQIAKYFKLSIDTLLTKELTINELYKFDLFKKEFKGSLDKKVDKPHKDSIQKSTPLVTIGDHLNYIVNYDHADFINNLPEIQFPLNKSKKTRAFQISGSEMEYEGCGLNHKDIILCTPIDKNSKLNTDTLYIVVTNDEIISRSLKTITKSTMVFKPYNPAYDNSSIKKEDIIELWKAEAVFSLTLRSPSRLEERVEKLEQQLDKLLKDKI</sequence>
<dbReference type="OrthoDB" id="3831186at2"/>